<dbReference type="OrthoDB" id="1449018at2"/>
<gene>
    <name evidence="1" type="ORF">SAMN04487911_10110</name>
</gene>
<evidence type="ECO:0000313" key="2">
    <source>
        <dbReference type="Proteomes" id="UP000184231"/>
    </source>
</evidence>
<evidence type="ECO:0000313" key="1">
    <source>
        <dbReference type="EMBL" id="SHI29869.1"/>
    </source>
</evidence>
<dbReference type="InterPro" id="IPR046290">
    <property type="entry name" value="DUF6327"/>
</dbReference>
<dbReference type="STRING" id="558155.SAMN04487911_10110"/>
<dbReference type="EMBL" id="FQYX01000001">
    <property type="protein sequence ID" value="SHI29869.1"/>
    <property type="molecule type" value="Genomic_DNA"/>
</dbReference>
<keyword evidence="2" id="KW-1185">Reference proteome</keyword>
<organism evidence="1 2">
    <name type="scientific">Arenibacter nanhaiticus</name>
    <dbReference type="NCBI Taxonomy" id="558155"/>
    <lineage>
        <taxon>Bacteria</taxon>
        <taxon>Pseudomonadati</taxon>
        <taxon>Bacteroidota</taxon>
        <taxon>Flavobacteriia</taxon>
        <taxon>Flavobacteriales</taxon>
        <taxon>Flavobacteriaceae</taxon>
        <taxon>Arenibacter</taxon>
    </lineage>
</organism>
<dbReference type="Pfam" id="PF19852">
    <property type="entry name" value="DUF6327"/>
    <property type="match status" value="1"/>
</dbReference>
<dbReference type="Proteomes" id="UP000184231">
    <property type="component" value="Unassembled WGS sequence"/>
</dbReference>
<proteinExistence type="predicted"/>
<sequence>MRKTSFNSFEEIDTELKVLKLQKNINKELIRFNVNKAKATVAPKNLLGGVGGTVQKVVLSFVINKILKKIRR</sequence>
<reference evidence="1 2" key="1">
    <citation type="submission" date="2016-11" db="EMBL/GenBank/DDBJ databases">
        <authorList>
            <person name="Jaros S."/>
            <person name="Januszkiewicz K."/>
            <person name="Wedrychowicz H."/>
        </authorList>
    </citation>
    <scope>NUCLEOTIDE SEQUENCE [LARGE SCALE GENOMIC DNA]</scope>
    <source>
        <strain evidence="1 2">CGMCC 1.8863</strain>
    </source>
</reference>
<protein>
    <recommendedName>
        <fullName evidence="3">Glutaminyl-tRNA synthetase</fullName>
    </recommendedName>
</protein>
<name>A0A1M6A0K7_9FLAO</name>
<evidence type="ECO:0008006" key="3">
    <source>
        <dbReference type="Google" id="ProtNLM"/>
    </source>
</evidence>
<accession>A0A1M6A0K7</accession>
<dbReference type="RefSeq" id="WP_072762600.1">
    <property type="nucleotide sequence ID" value="NZ_FQYX01000001.1"/>
</dbReference>
<dbReference type="AlphaFoldDB" id="A0A1M6A0K7"/>